<dbReference type="EMBL" id="MU006308">
    <property type="protein sequence ID" value="KAF2850048.1"/>
    <property type="molecule type" value="Genomic_DNA"/>
</dbReference>
<dbReference type="PRINTS" id="PR00420">
    <property type="entry name" value="RNGMNOXGNASE"/>
</dbReference>
<keyword evidence="4" id="KW-0560">Oxidoreductase</keyword>
<keyword evidence="2" id="KW-0285">Flavoprotein</keyword>
<dbReference type="PANTHER" id="PTHR47356">
    <property type="entry name" value="FAD-DEPENDENT MONOOXYGENASE ASQG-RELATED"/>
    <property type="match status" value="1"/>
</dbReference>
<evidence type="ECO:0000256" key="2">
    <source>
        <dbReference type="ARBA" id="ARBA00022630"/>
    </source>
</evidence>
<name>A0A6A7B702_9PLEO</name>
<dbReference type="PANTHER" id="PTHR47356:SF2">
    <property type="entry name" value="FAD-BINDING DOMAIN-CONTAINING PROTEIN-RELATED"/>
    <property type="match status" value="1"/>
</dbReference>
<evidence type="ECO:0000256" key="3">
    <source>
        <dbReference type="ARBA" id="ARBA00022827"/>
    </source>
</evidence>
<reference evidence="6" key="1">
    <citation type="submission" date="2020-01" db="EMBL/GenBank/DDBJ databases">
        <authorList>
            <consortium name="DOE Joint Genome Institute"/>
            <person name="Haridas S."/>
            <person name="Albert R."/>
            <person name="Binder M."/>
            <person name="Bloem J."/>
            <person name="Labutti K."/>
            <person name="Salamov A."/>
            <person name="Andreopoulos B."/>
            <person name="Baker S.E."/>
            <person name="Barry K."/>
            <person name="Bills G."/>
            <person name="Bluhm B.H."/>
            <person name="Cannon C."/>
            <person name="Castanera R."/>
            <person name="Culley D.E."/>
            <person name="Daum C."/>
            <person name="Ezra D."/>
            <person name="Gonzalez J.B."/>
            <person name="Henrissat B."/>
            <person name="Kuo A."/>
            <person name="Liang C."/>
            <person name="Lipzen A."/>
            <person name="Lutzoni F."/>
            <person name="Magnuson J."/>
            <person name="Mondo S."/>
            <person name="Nolan M."/>
            <person name="Ohm R."/>
            <person name="Pangilinan J."/>
            <person name="Park H.-J."/>
            <person name="Ramirez L."/>
            <person name="Alfaro M."/>
            <person name="Sun H."/>
            <person name="Tritt A."/>
            <person name="Yoshinaga Y."/>
            <person name="Zwiers L.-H."/>
            <person name="Turgeon B.G."/>
            <person name="Goodwin S.B."/>
            <person name="Spatafora J.W."/>
            <person name="Crous P.W."/>
            <person name="Grigoriev I.V."/>
        </authorList>
    </citation>
    <scope>NUCLEOTIDE SEQUENCE</scope>
    <source>
        <strain evidence="6">IPT5</strain>
    </source>
</reference>
<dbReference type="GO" id="GO:0004497">
    <property type="term" value="F:monooxygenase activity"/>
    <property type="evidence" value="ECO:0007669"/>
    <property type="project" value="InterPro"/>
</dbReference>
<dbReference type="GO" id="GO:0071949">
    <property type="term" value="F:FAD binding"/>
    <property type="evidence" value="ECO:0007669"/>
    <property type="project" value="InterPro"/>
</dbReference>
<dbReference type="InterPro" id="IPR002938">
    <property type="entry name" value="FAD-bd"/>
</dbReference>
<evidence type="ECO:0000256" key="4">
    <source>
        <dbReference type="ARBA" id="ARBA00023002"/>
    </source>
</evidence>
<accession>A0A6A7B702</accession>
<evidence type="ECO:0000313" key="7">
    <source>
        <dbReference type="Proteomes" id="UP000799423"/>
    </source>
</evidence>
<protein>
    <submittedName>
        <fullName evidence="6">FAD/NAD(P)-binding domain-containing protein</fullName>
    </submittedName>
</protein>
<dbReference type="OrthoDB" id="2431938at2759"/>
<proteinExistence type="inferred from homology"/>
<evidence type="ECO:0000256" key="1">
    <source>
        <dbReference type="ARBA" id="ARBA00007992"/>
    </source>
</evidence>
<sequence length="441" mass="49940">MSENGKFRVIIVGAGPIGLYLAHAMEKANIDYVLLEQQSSVLNLSGQLLFTWPQTVRLLDQLGLYEAARDASIPIHYKKRVWGHDGQVTSTNRFWDHVEPNHGYPFLPILRSSLVRILHESLEHRDTTITTNAEVVDIETHAEGVRVHLRNGNKVDGSIVIGADGVHSKVRKMMYSQAGETIEHMASNFHGIFGWASIADLPIEREVFFESRSAGAVIQCLGTPDRLQFTTMKPLPETVIRRQRYSRQEMEDYAVSLAEVKICPGVTFDDVWTRADKESARMLNQEEGFMSRWHHNRIVLVGDAVHKSTSVNGLGMTCGLHSAAMLANLLQSLVAATDQSPSVKELDEIFSRYQQERQAEVKPVWDRSYSMLREVTKGSWLSWLWDKYVLPWIDIEELLKGWIPSLVLIRNGNILSYVPFVGEQGSVRWLRRPAAKTQPAI</sequence>
<evidence type="ECO:0000313" key="6">
    <source>
        <dbReference type="EMBL" id="KAF2850048.1"/>
    </source>
</evidence>
<keyword evidence="7" id="KW-1185">Reference proteome</keyword>
<feature type="domain" description="FAD-binding" evidence="5">
    <location>
        <begin position="7"/>
        <end position="365"/>
    </location>
</feature>
<dbReference type="Pfam" id="PF01494">
    <property type="entry name" value="FAD_binding_3"/>
    <property type="match status" value="1"/>
</dbReference>
<dbReference type="SUPFAM" id="SSF51905">
    <property type="entry name" value="FAD/NAD(P)-binding domain"/>
    <property type="match status" value="1"/>
</dbReference>
<dbReference type="InterPro" id="IPR036188">
    <property type="entry name" value="FAD/NAD-bd_sf"/>
</dbReference>
<dbReference type="AlphaFoldDB" id="A0A6A7B702"/>
<dbReference type="Proteomes" id="UP000799423">
    <property type="component" value="Unassembled WGS sequence"/>
</dbReference>
<dbReference type="Gene3D" id="3.50.50.60">
    <property type="entry name" value="FAD/NAD(P)-binding domain"/>
    <property type="match status" value="1"/>
</dbReference>
<keyword evidence="3" id="KW-0274">FAD</keyword>
<organism evidence="6 7">
    <name type="scientific">Plenodomus tracheiphilus IPT5</name>
    <dbReference type="NCBI Taxonomy" id="1408161"/>
    <lineage>
        <taxon>Eukaryota</taxon>
        <taxon>Fungi</taxon>
        <taxon>Dikarya</taxon>
        <taxon>Ascomycota</taxon>
        <taxon>Pezizomycotina</taxon>
        <taxon>Dothideomycetes</taxon>
        <taxon>Pleosporomycetidae</taxon>
        <taxon>Pleosporales</taxon>
        <taxon>Pleosporineae</taxon>
        <taxon>Leptosphaeriaceae</taxon>
        <taxon>Plenodomus</taxon>
    </lineage>
</organism>
<comment type="similarity">
    <text evidence="1">Belongs to the paxM FAD-dependent monooxygenase family.</text>
</comment>
<dbReference type="InterPro" id="IPR050562">
    <property type="entry name" value="FAD_mOase_fung"/>
</dbReference>
<evidence type="ECO:0000259" key="5">
    <source>
        <dbReference type="Pfam" id="PF01494"/>
    </source>
</evidence>
<gene>
    <name evidence="6" type="ORF">T440DRAFT_518537</name>
</gene>